<evidence type="ECO:0000313" key="3">
    <source>
        <dbReference type="Proteomes" id="UP000196531"/>
    </source>
</evidence>
<evidence type="ECO:0000256" key="1">
    <source>
        <dbReference type="SAM" id="SignalP"/>
    </source>
</evidence>
<dbReference type="Proteomes" id="UP000196531">
    <property type="component" value="Unassembled WGS sequence"/>
</dbReference>
<keyword evidence="1" id="KW-0732">Signal</keyword>
<feature type="chain" id="PRO_5012147497" evidence="1">
    <location>
        <begin position="21"/>
        <end position="446"/>
    </location>
</feature>
<comment type="caution">
    <text evidence="2">The sequence shown here is derived from an EMBL/GenBank/DDBJ whole genome shotgun (WGS) entry which is preliminary data.</text>
</comment>
<proteinExistence type="predicted"/>
<accession>A0A1Y5FGM1</accession>
<dbReference type="AlphaFoldDB" id="A0A1Y5FGM1"/>
<reference evidence="3" key="1">
    <citation type="journal article" date="2017" name="Proc. Natl. Acad. Sci. U.S.A.">
        <title>Simulation of Deepwater Horizon oil plume reveals substrate specialization within a complex community of hydrocarbon-degraders.</title>
        <authorList>
            <person name="Hu P."/>
            <person name="Dubinsky E.A."/>
            <person name="Probst A.J."/>
            <person name="Wang J."/>
            <person name="Sieber C.M.K."/>
            <person name="Tom L.M."/>
            <person name="Gardinali P."/>
            <person name="Banfield J.F."/>
            <person name="Atlas R.M."/>
            <person name="Andersen G.L."/>
        </authorList>
    </citation>
    <scope>NUCLEOTIDE SEQUENCE [LARGE SCALE GENOMIC DNA]</scope>
</reference>
<name>A0A1Y5FGM1_9BACT</name>
<dbReference type="EMBL" id="MAAO01000004">
    <property type="protein sequence ID" value="OUR98455.1"/>
    <property type="molecule type" value="Genomic_DNA"/>
</dbReference>
<protein>
    <submittedName>
        <fullName evidence="2">Uncharacterized protein</fullName>
    </submittedName>
</protein>
<organism evidence="2 3">
    <name type="scientific">Halobacteriovorax marinus</name>
    <dbReference type="NCBI Taxonomy" id="97084"/>
    <lineage>
        <taxon>Bacteria</taxon>
        <taxon>Pseudomonadati</taxon>
        <taxon>Bdellovibrionota</taxon>
        <taxon>Bacteriovoracia</taxon>
        <taxon>Bacteriovoracales</taxon>
        <taxon>Halobacteriovoraceae</taxon>
        <taxon>Halobacteriovorax</taxon>
    </lineage>
</organism>
<feature type="signal peptide" evidence="1">
    <location>
        <begin position="1"/>
        <end position="20"/>
    </location>
</feature>
<gene>
    <name evidence="2" type="ORF">A9Q84_03320</name>
</gene>
<sequence>MATKLLFSFLLLLNSLQAMQLECKDVLVDEPPFYVSDEYRQGNKVWENFRNFENSNIKDRYIPRGSVVFIDDELYEQSDAPSHRVPVRVLSVPNTKTEDMLKKTKSRSHDSLRTMVSGISGKKRVKRGDIGWMSKRSLKVSGKYTFTVAKDSPIYKTPNIDSSRNYYLKLEMDNGKYLAEYCCTPDTEPGEEVCVEKYKMKLINDDGDELSSSYVDLGQCSFLRDSFPIADKNFSSVREVLKSMKDESPSLKITDLEILPAHQRWRGTSPTVLRDELIKMPIEAGTRKGPFGSYHYRGDDKVNSDAYFKPKSLCVFTKVLKEWQKECTTPGCQVQFGDAFHPRSWKGHSTHGSGNCIDIRPLRKDDDETVNGLKYGWERYSYEKTKKFVELLSRAGGTKLYFNDPDVVKNTKAAYVGGHADHIHVCFPENEKKTQEVCENGIPSAK</sequence>
<evidence type="ECO:0000313" key="2">
    <source>
        <dbReference type="EMBL" id="OUR98455.1"/>
    </source>
</evidence>